<keyword evidence="9 12" id="KW-1133">Transmembrane helix</keyword>
<dbReference type="OrthoDB" id="6058674at2"/>
<evidence type="ECO:0000256" key="3">
    <source>
        <dbReference type="ARBA" id="ARBA00022475"/>
    </source>
</evidence>
<evidence type="ECO:0000256" key="5">
    <source>
        <dbReference type="ARBA" id="ARBA00022519"/>
    </source>
</evidence>
<dbReference type="GO" id="GO:0005886">
    <property type="term" value="C:plasma membrane"/>
    <property type="evidence" value="ECO:0007669"/>
    <property type="project" value="UniProtKB-SubCell"/>
</dbReference>
<comment type="subunit">
    <text evidence="12">Heterodimer of ArnE and ArnF.</text>
</comment>
<evidence type="ECO:0000256" key="9">
    <source>
        <dbReference type="ARBA" id="ARBA00022989"/>
    </source>
</evidence>
<keyword evidence="6 12" id="KW-0441">Lipid A biosynthesis</keyword>
<dbReference type="PANTHER" id="PTHR30561">
    <property type="entry name" value="SMR FAMILY PROTON-DEPENDENT DRUG EFFLUX TRANSPORTER SUGE"/>
    <property type="match status" value="1"/>
</dbReference>
<keyword evidence="2 12" id="KW-0813">Transport</keyword>
<reference evidence="14" key="2">
    <citation type="journal article" date="2014" name="Genome Biol. Evol.">
        <title>Settling down: the genome of Serratia symbiotica from the aphid Cinara tujafilina zooms in on the process of accommodation to a cooperative intracellular life.</title>
        <authorList>
            <person name="Manzano-Marin A."/>
            <person name="Latorre A."/>
        </authorList>
    </citation>
    <scope>NUCLEOTIDE SEQUENCE</scope>
    <source>
        <strain evidence="14">SCt-VLC</strain>
    </source>
</reference>
<feature type="transmembrane region" description="Helical" evidence="12">
    <location>
        <begin position="43"/>
        <end position="61"/>
    </location>
</feature>
<evidence type="ECO:0000256" key="11">
    <source>
        <dbReference type="ARBA" id="ARBA00023136"/>
    </source>
</evidence>
<evidence type="ECO:0000259" key="13">
    <source>
        <dbReference type="Pfam" id="PF00892"/>
    </source>
</evidence>
<feature type="domain" description="EamA" evidence="13">
    <location>
        <begin position="36"/>
        <end position="111"/>
    </location>
</feature>
<feature type="transmembrane region" description="Helical" evidence="12">
    <location>
        <begin position="94"/>
        <end position="112"/>
    </location>
</feature>
<keyword evidence="8 12" id="KW-0448">Lipopolysaccharide biosynthesis</keyword>
<dbReference type="RefSeq" id="WP_061770195.1">
    <property type="nucleotide sequence ID" value="NZ_FR904232.1"/>
</dbReference>
<keyword evidence="7 12" id="KW-0812">Transmembrane</keyword>
<accession>A0A068RB46</accession>
<comment type="subcellular location">
    <subcellularLocation>
        <location evidence="12">Cell inner membrane</location>
        <topology evidence="12">Multi-pass membrane protein</topology>
    </subcellularLocation>
    <subcellularLocation>
        <location evidence="1">Cell membrane</location>
        <topology evidence="1">Multi-pass membrane protein</topology>
    </subcellularLocation>
</comment>
<keyword evidence="4 12" id="KW-0444">Lipid biosynthesis</keyword>
<name>A0A068RB46_9GAMM</name>
<comment type="pathway">
    <text evidence="12">Bacterial outer membrane biogenesis; lipopolysaccharide biosynthesis.</text>
</comment>
<comment type="similarity">
    <text evidence="12">Belongs to the ArnE family.</text>
</comment>
<evidence type="ECO:0000256" key="2">
    <source>
        <dbReference type="ARBA" id="ARBA00022448"/>
    </source>
</evidence>
<keyword evidence="3 12" id="KW-1003">Cell membrane</keyword>
<feature type="transmembrane region" description="Helical" evidence="12">
    <location>
        <begin position="68"/>
        <end position="88"/>
    </location>
</feature>
<gene>
    <name evidence="12 14" type="primary">arnE</name>
    <name evidence="14" type="ORF">SCTVLC_0988</name>
</gene>
<reference evidence="14" key="1">
    <citation type="submission" date="2013-06" db="EMBL/GenBank/DDBJ databases">
        <authorList>
            <person name="Mazano-Marin A."/>
        </authorList>
    </citation>
    <scope>NUCLEOTIDE SEQUENCE</scope>
    <source>
        <strain evidence="14">SCt-VLC</strain>
    </source>
</reference>
<organism evidence="14">
    <name type="scientific">Serratia symbiotica SCt-VLC</name>
    <dbReference type="NCBI Taxonomy" id="1347341"/>
    <lineage>
        <taxon>Bacteria</taxon>
        <taxon>Pseudomonadati</taxon>
        <taxon>Pseudomonadota</taxon>
        <taxon>Gammaproteobacteria</taxon>
        <taxon>Enterobacterales</taxon>
        <taxon>Yersiniaceae</taxon>
        <taxon>Serratia</taxon>
        <taxon>Serratia symbiotica</taxon>
    </lineage>
</organism>
<dbReference type="InterPro" id="IPR000620">
    <property type="entry name" value="EamA_dom"/>
</dbReference>
<dbReference type="InterPro" id="IPR037185">
    <property type="entry name" value="EmrE-like"/>
</dbReference>
<dbReference type="Pfam" id="PF00892">
    <property type="entry name" value="EamA"/>
    <property type="match status" value="1"/>
</dbReference>
<dbReference type="GO" id="GO:1901505">
    <property type="term" value="F:carbohydrate derivative transmembrane transporter activity"/>
    <property type="evidence" value="ECO:0007669"/>
    <property type="project" value="InterPro"/>
</dbReference>
<dbReference type="AlphaFoldDB" id="A0A068RB46"/>
<dbReference type="UniPathway" id="UPA00030"/>
<proteinExistence type="inferred from homology"/>
<evidence type="ECO:0000256" key="12">
    <source>
        <dbReference type="HAMAP-Rule" id="MF_01869"/>
    </source>
</evidence>
<dbReference type="HAMAP" id="MF_01869">
    <property type="entry name" value="Flippase_ArnE"/>
    <property type="match status" value="1"/>
</dbReference>
<keyword evidence="11 12" id="KW-0472">Membrane</keyword>
<dbReference type="EMBL" id="FR904232">
    <property type="protein sequence ID" value="CDG47730.1"/>
    <property type="molecule type" value="Genomic_DNA"/>
</dbReference>
<evidence type="ECO:0000256" key="6">
    <source>
        <dbReference type="ARBA" id="ARBA00022556"/>
    </source>
</evidence>
<evidence type="ECO:0000256" key="1">
    <source>
        <dbReference type="ARBA" id="ARBA00004651"/>
    </source>
</evidence>
<evidence type="ECO:0000256" key="8">
    <source>
        <dbReference type="ARBA" id="ARBA00022985"/>
    </source>
</evidence>
<dbReference type="GO" id="GO:0009103">
    <property type="term" value="P:lipopolysaccharide biosynthetic process"/>
    <property type="evidence" value="ECO:0007669"/>
    <property type="project" value="UniProtKB-UniRule"/>
</dbReference>
<dbReference type="PANTHER" id="PTHR30561:SF23">
    <property type="entry name" value="4-AMINO-4-DEOXY-L-ARABINOSE-PHOSPHOUNDECAPRENOL FLIPPASE SUBUNIT ARNE-RELATED"/>
    <property type="match status" value="1"/>
</dbReference>
<keyword evidence="10 12" id="KW-0443">Lipid metabolism</keyword>
<evidence type="ECO:0000256" key="10">
    <source>
        <dbReference type="ARBA" id="ARBA00023098"/>
    </source>
</evidence>
<dbReference type="GO" id="GO:0009245">
    <property type="term" value="P:lipid A biosynthetic process"/>
    <property type="evidence" value="ECO:0007669"/>
    <property type="project" value="UniProtKB-UniRule"/>
</dbReference>
<sequence>MIGFLLVIVVSLLTCGGQLCQKQAVHCWQLPAEVRLKKTLRWLALAGLLLALGIVVWLKVLQHLPISLAYPLLSLNLVLVALAASWLFDEAITVRHWCGVVSIMLGILLMSVHPS</sequence>
<dbReference type="SUPFAM" id="SSF103481">
    <property type="entry name" value="Multidrug resistance efflux transporter EmrE"/>
    <property type="match status" value="1"/>
</dbReference>
<comment type="function">
    <text evidence="12">Translocates 4-amino-4-deoxy-L-arabinose-phosphoundecaprenol (alpha-L-Ara4N-phosphoundecaprenol) from the cytoplasmic to the periplasmic side of the inner membrane.</text>
</comment>
<protein>
    <recommendedName>
        <fullName evidence="12">Probable 4-amino-4-deoxy-L-arabinose-phosphoundecaprenol flippase subunit ArnE</fullName>
        <shortName evidence="12">L-Ara4N-phosphoundecaprenol flippase subunit ArnE</shortName>
    </recommendedName>
    <alternativeName>
        <fullName evidence="12">Undecaprenyl phosphate-aminoarabinose flippase subunit ArnE</fullName>
    </alternativeName>
</protein>
<evidence type="ECO:0000256" key="4">
    <source>
        <dbReference type="ARBA" id="ARBA00022516"/>
    </source>
</evidence>
<evidence type="ECO:0000313" key="14">
    <source>
        <dbReference type="EMBL" id="CDG47730.1"/>
    </source>
</evidence>
<dbReference type="InterPro" id="IPR022883">
    <property type="entry name" value="Flippase_ArnE"/>
</dbReference>
<dbReference type="Gene3D" id="1.10.3730.20">
    <property type="match status" value="1"/>
</dbReference>
<dbReference type="NCBIfam" id="NF011625">
    <property type="entry name" value="PRK15051.1"/>
    <property type="match status" value="1"/>
</dbReference>
<dbReference type="InterPro" id="IPR000390">
    <property type="entry name" value="Small_drug/metabolite_transptr"/>
</dbReference>
<keyword evidence="5 12" id="KW-0997">Cell inner membrane</keyword>
<evidence type="ECO:0000256" key="7">
    <source>
        <dbReference type="ARBA" id="ARBA00022692"/>
    </source>
</evidence>